<keyword evidence="2" id="KW-0378">Hydrolase</keyword>
<feature type="domain" description="HD" evidence="1">
    <location>
        <begin position="30"/>
        <end position="116"/>
    </location>
</feature>
<dbReference type="PANTHER" id="PTHR35569">
    <property type="entry name" value="CYANAMIDE HYDRATASE DDI2-RELATED"/>
    <property type="match status" value="1"/>
</dbReference>
<dbReference type="RefSeq" id="WP_024464032.1">
    <property type="nucleotide sequence ID" value="NZ_CP062939.1"/>
</dbReference>
<evidence type="ECO:0000313" key="3">
    <source>
        <dbReference type="Proteomes" id="UP000029055"/>
    </source>
</evidence>
<dbReference type="Pfam" id="PF01966">
    <property type="entry name" value="HD"/>
    <property type="match status" value="1"/>
</dbReference>
<dbReference type="PANTHER" id="PTHR35569:SF1">
    <property type="entry name" value="CYANAMIDE HYDRATASE DDI2-RELATED"/>
    <property type="match status" value="1"/>
</dbReference>
<dbReference type="GO" id="GO:0016787">
    <property type="term" value="F:hydrolase activity"/>
    <property type="evidence" value="ECO:0007669"/>
    <property type="project" value="UniProtKB-KW"/>
</dbReference>
<protein>
    <submittedName>
        <fullName evidence="2">Putative phosphohydrolase</fullName>
    </submittedName>
</protein>
<dbReference type="InterPro" id="IPR003607">
    <property type="entry name" value="HD/PDEase_dom"/>
</dbReference>
<dbReference type="eggNOG" id="COG1418">
    <property type="taxonomic scope" value="Bacteria"/>
</dbReference>
<dbReference type="Gene3D" id="1.10.3210.10">
    <property type="entry name" value="Hypothetical protein af1432"/>
    <property type="match status" value="1"/>
</dbReference>
<reference evidence="2 3" key="1">
    <citation type="submission" date="2014-03" db="EMBL/GenBank/DDBJ databases">
        <title>Genomics of Bifidobacteria.</title>
        <authorList>
            <person name="Ventura M."/>
            <person name="Milani C."/>
            <person name="Lugli G.A."/>
        </authorList>
    </citation>
    <scope>NUCLEOTIDE SEQUENCE [LARGE SCALE GENOMIC DNA]</scope>
    <source>
        <strain evidence="2 3">LMG 11597</strain>
    </source>
</reference>
<gene>
    <name evidence="2" type="ORF">BISU_1024</name>
</gene>
<dbReference type="SUPFAM" id="SSF109604">
    <property type="entry name" value="HD-domain/PDEase-like"/>
    <property type="match status" value="1"/>
</dbReference>
<name>A0A087E5P5_9BIFI</name>
<sequence length="202" mass="22114">MRPVDFPAPSTRASLAALQLAQAYYSPAMLNHVQRSWLWAEGFAEIEGRGDHDRELVYVVAMLHDIGLAKAFDNATLSYEEAGGHVAVALTTGAGWPAARRQRVLNVIIEHNWDSVDPAFDEEGYLLEAATGLDISGKRASNLPAEFIDDVLSAYPRGTLRSEFGDSVADQSKRKPATSAHRLIVNGLIGHLAHHLLEMWGE</sequence>
<organism evidence="2 3">
    <name type="scientific">Bifidobacterium subtile</name>
    <dbReference type="NCBI Taxonomy" id="77635"/>
    <lineage>
        <taxon>Bacteria</taxon>
        <taxon>Bacillati</taxon>
        <taxon>Actinomycetota</taxon>
        <taxon>Actinomycetes</taxon>
        <taxon>Bifidobacteriales</taxon>
        <taxon>Bifidobacteriaceae</taxon>
        <taxon>Bifidobacterium</taxon>
    </lineage>
</organism>
<dbReference type="STRING" id="77635.BISU_1024"/>
<evidence type="ECO:0000313" key="2">
    <source>
        <dbReference type="EMBL" id="KFJ03096.1"/>
    </source>
</evidence>
<dbReference type="Proteomes" id="UP000029055">
    <property type="component" value="Unassembled WGS sequence"/>
</dbReference>
<dbReference type="EMBL" id="JGZR01000007">
    <property type="protein sequence ID" value="KFJ03096.1"/>
    <property type="molecule type" value="Genomic_DNA"/>
</dbReference>
<proteinExistence type="predicted"/>
<keyword evidence="3" id="KW-1185">Reference proteome</keyword>
<accession>A0A087E5P5</accession>
<comment type="caution">
    <text evidence="2">The sequence shown here is derived from an EMBL/GenBank/DDBJ whole genome shotgun (WGS) entry which is preliminary data.</text>
</comment>
<dbReference type="OrthoDB" id="8478129at2"/>
<dbReference type="InterPro" id="IPR006674">
    <property type="entry name" value="HD_domain"/>
</dbReference>
<dbReference type="AlphaFoldDB" id="A0A087E5P5"/>
<evidence type="ECO:0000259" key="1">
    <source>
        <dbReference type="Pfam" id="PF01966"/>
    </source>
</evidence>
<dbReference type="CDD" id="cd00077">
    <property type="entry name" value="HDc"/>
    <property type="match status" value="1"/>
</dbReference>